<gene>
    <name evidence="1" type="ORF">AHMF7605_22460</name>
</gene>
<reference evidence="1 2" key="1">
    <citation type="submission" date="2018-03" db="EMBL/GenBank/DDBJ databases">
        <title>Adhaeribacter sp. HMF7605 Genome sequencing and assembly.</title>
        <authorList>
            <person name="Kang H."/>
            <person name="Kang J."/>
            <person name="Cha I."/>
            <person name="Kim H."/>
            <person name="Joh K."/>
        </authorList>
    </citation>
    <scope>NUCLEOTIDE SEQUENCE [LARGE SCALE GENOMIC DNA]</scope>
    <source>
        <strain evidence="1 2">HMF7605</strain>
    </source>
</reference>
<evidence type="ECO:0000313" key="2">
    <source>
        <dbReference type="Proteomes" id="UP000240357"/>
    </source>
</evidence>
<accession>A0A2T2YKM3</accession>
<keyword evidence="2" id="KW-1185">Reference proteome</keyword>
<organism evidence="1 2">
    <name type="scientific">Adhaeribacter arboris</name>
    <dbReference type="NCBI Taxonomy" id="2072846"/>
    <lineage>
        <taxon>Bacteria</taxon>
        <taxon>Pseudomonadati</taxon>
        <taxon>Bacteroidota</taxon>
        <taxon>Cytophagia</taxon>
        <taxon>Cytophagales</taxon>
        <taxon>Hymenobacteraceae</taxon>
        <taxon>Adhaeribacter</taxon>
    </lineage>
</organism>
<protein>
    <submittedName>
        <fullName evidence="1">Uncharacterized protein</fullName>
    </submittedName>
</protein>
<comment type="caution">
    <text evidence="1">The sequence shown here is derived from an EMBL/GenBank/DDBJ whole genome shotgun (WGS) entry which is preliminary data.</text>
</comment>
<dbReference type="Proteomes" id="UP000240357">
    <property type="component" value="Unassembled WGS sequence"/>
</dbReference>
<proteinExistence type="predicted"/>
<sequence length="64" mass="7332">MKTEQEVLARIQELESQNELLSLKDTKIVAQDEIDQVAMGTLLENQKQIKINQTILDALHWVVS</sequence>
<evidence type="ECO:0000313" key="1">
    <source>
        <dbReference type="EMBL" id="PSR56064.1"/>
    </source>
</evidence>
<dbReference type="AlphaFoldDB" id="A0A2T2YKM3"/>
<dbReference type="EMBL" id="PYFT01000001">
    <property type="protein sequence ID" value="PSR56064.1"/>
    <property type="molecule type" value="Genomic_DNA"/>
</dbReference>
<name>A0A2T2YKM3_9BACT</name>
<dbReference type="RefSeq" id="WP_106932242.1">
    <property type="nucleotide sequence ID" value="NZ_PYFT01000001.1"/>
</dbReference>